<dbReference type="InterPro" id="IPR047057">
    <property type="entry name" value="MerR_fam"/>
</dbReference>
<dbReference type="NCBIfam" id="TIGR02044">
    <property type="entry name" value="CueR"/>
    <property type="match status" value="1"/>
</dbReference>
<dbReference type="PROSITE" id="PS50937">
    <property type="entry name" value="HTH_MERR_2"/>
    <property type="match status" value="1"/>
</dbReference>
<dbReference type="GO" id="GO:0045893">
    <property type="term" value="P:positive regulation of DNA-templated transcription"/>
    <property type="evidence" value="ECO:0007669"/>
    <property type="project" value="InterPro"/>
</dbReference>
<evidence type="ECO:0000313" key="8">
    <source>
        <dbReference type="Proteomes" id="UP000199054"/>
    </source>
</evidence>
<dbReference type="AlphaFoldDB" id="A0A1H8JZ27"/>
<keyword evidence="8" id="KW-1185">Reference proteome</keyword>
<dbReference type="GO" id="GO:0003700">
    <property type="term" value="F:DNA-binding transcription factor activity"/>
    <property type="evidence" value="ECO:0007669"/>
    <property type="project" value="InterPro"/>
</dbReference>
<evidence type="ECO:0000256" key="5">
    <source>
        <dbReference type="ARBA" id="ARBA00023163"/>
    </source>
</evidence>
<keyword evidence="3" id="KW-0805">Transcription regulation</keyword>
<dbReference type="GO" id="GO:0003677">
    <property type="term" value="F:DNA binding"/>
    <property type="evidence" value="ECO:0007669"/>
    <property type="project" value="UniProtKB-KW"/>
</dbReference>
<organism evidence="7 8">
    <name type="scientific">Paracoccus alcaliphilus</name>
    <dbReference type="NCBI Taxonomy" id="34002"/>
    <lineage>
        <taxon>Bacteria</taxon>
        <taxon>Pseudomonadati</taxon>
        <taxon>Pseudomonadota</taxon>
        <taxon>Alphaproteobacteria</taxon>
        <taxon>Rhodobacterales</taxon>
        <taxon>Paracoccaceae</taxon>
        <taxon>Paracoccus</taxon>
    </lineage>
</organism>
<evidence type="ECO:0000256" key="4">
    <source>
        <dbReference type="ARBA" id="ARBA00023125"/>
    </source>
</evidence>
<dbReference type="Gene3D" id="1.10.1660.10">
    <property type="match status" value="1"/>
</dbReference>
<dbReference type="OrthoDB" id="9802944at2"/>
<dbReference type="InterPro" id="IPR015358">
    <property type="entry name" value="Tscrpt_reg_MerR_DNA-bd"/>
</dbReference>
<evidence type="ECO:0000256" key="2">
    <source>
        <dbReference type="ARBA" id="ARBA00022490"/>
    </source>
</evidence>
<dbReference type="SMART" id="SM00422">
    <property type="entry name" value="HTH_MERR"/>
    <property type="match status" value="1"/>
</dbReference>
<dbReference type="Proteomes" id="UP000199054">
    <property type="component" value="Unassembled WGS sequence"/>
</dbReference>
<dbReference type="PANTHER" id="PTHR30204">
    <property type="entry name" value="REDOX-CYCLING DRUG-SENSING TRANSCRIPTIONAL ACTIVATOR SOXR"/>
    <property type="match status" value="1"/>
</dbReference>
<protein>
    <submittedName>
        <fullName evidence="7">Cu(I)-responsive transcriptional regulator</fullName>
    </submittedName>
</protein>
<dbReference type="Pfam" id="PF09278">
    <property type="entry name" value="MerR-DNA-bind"/>
    <property type="match status" value="1"/>
</dbReference>
<evidence type="ECO:0000256" key="3">
    <source>
        <dbReference type="ARBA" id="ARBA00023015"/>
    </source>
</evidence>
<feature type="domain" description="HTH merR-type" evidence="6">
    <location>
        <begin position="1"/>
        <end position="68"/>
    </location>
</feature>
<keyword evidence="5" id="KW-0804">Transcription</keyword>
<name>A0A1H8JZ27_9RHOB</name>
<dbReference type="InterPro" id="IPR009061">
    <property type="entry name" value="DNA-bd_dom_put_sf"/>
</dbReference>
<dbReference type="EMBL" id="FODE01000019">
    <property type="protein sequence ID" value="SEN85488.1"/>
    <property type="molecule type" value="Genomic_DNA"/>
</dbReference>
<dbReference type="InterPro" id="IPR011789">
    <property type="entry name" value="CueR"/>
</dbReference>
<dbReference type="Pfam" id="PF00376">
    <property type="entry name" value="MerR"/>
    <property type="match status" value="1"/>
</dbReference>
<dbReference type="RefSeq" id="WP_090613319.1">
    <property type="nucleotide sequence ID" value="NZ_CP067126.1"/>
</dbReference>
<keyword evidence="4" id="KW-0238">DNA-binding</keyword>
<evidence type="ECO:0000256" key="1">
    <source>
        <dbReference type="ARBA" id="ARBA00004496"/>
    </source>
</evidence>
<dbReference type="PRINTS" id="PR00040">
    <property type="entry name" value="HTHMERR"/>
</dbReference>
<sequence length="129" mass="14504">MNIGQAARVTGLPVKTIRYYEEIGLVSADRGDNGYRDFDDEQLTRLRFLSRARKLGFSLEECRHLIGLYCDQNRASRDVRALAIDHLAEIRTKIEELRKLETTLEGLIAECHGNDDPQCAILGQLAGTA</sequence>
<accession>A0A1H8JZ27</accession>
<dbReference type="GO" id="GO:0005507">
    <property type="term" value="F:copper ion binding"/>
    <property type="evidence" value="ECO:0007669"/>
    <property type="project" value="InterPro"/>
</dbReference>
<gene>
    <name evidence="7" type="ORF">SAMN04489859_101946</name>
</gene>
<dbReference type="STRING" id="34002.SAMN04489859_101946"/>
<dbReference type="GO" id="GO:0005737">
    <property type="term" value="C:cytoplasm"/>
    <property type="evidence" value="ECO:0007669"/>
    <property type="project" value="UniProtKB-SubCell"/>
</dbReference>
<proteinExistence type="predicted"/>
<evidence type="ECO:0000313" key="7">
    <source>
        <dbReference type="EMBL" id="SEN85488.1"/>
    </source>
</evidence>
<dbReference type="SUPFAM" id="SSF46955">
    <property type="entry name" value="Putative DNA-binding domain"/>
    <property type="match status" value="1"/>
</dbReference>
<evidence type="ECO:0000259" key="6">
    <source>
        <dbReference type="PROSITE" id="PS50937"/>
    </source>
</evidence>
<dbReference type="InterPro" id="IPR000551">
    <property type="entry name" value="MerR-type_HTH_dom"/>
</dbReference>
<comment type="subcellular location">
    <subcellularLocation>
        <location evidence="1">Cytoplasm</location>
    </subcellularLocation>
</comment>
<dbReference type="PANTHER" id="PTHR30204:SF94">
    <property type="entry name" value="HEAVY METAL-DEPENDENT TRANSCRIPTIONAL REGULATOR HI_0293-RELATED"/>
    <property type="match status" value="1"/>
</dbReference>
<reference evidence="7 8" key="1">
    <citation type="submission" date="2016-10" db="EMBL/GenBank/DDBJ databases">
        <authorList>
            <person name="de Groot N.N."/>
        </authorList>
    </citation>
    <scope>NUCLEOTIDE SEQUENCE [LARGE SCALE GENOMIC DNA]</scope>
    <source>
        <strain evidence="7 8">DSM 8512</strain>
    </source>
</reference>
<keyword evidence="2" id="KW-0963">Cytoplasm</keyword>